<proteinExistence type="predicted"/>
<sequence>MRRIWYVVGALGIVTALAYARDVADPVVIAGTPAPLSAESMRVLVDEACERPPGYRFGTLQRVRDSVLEVGVITTGTAGEFVVCTVSGTGKSTSKVSTPGAEHVLGRMGLIWDDDERLEVGRIAPGIAALEFVLPSGKVVKAELYGEVFLCRVDEKFTVVRIRAYDAAGGLLHDGLI</sequence>
<evidence type="ECO:0000313" key="1">
    <source>
        <dbReference type="EMBL" id="ANZ42085.1"/>
    </source>
</evidence>
<dbReference type="KEGG" id="led:BBK82_45300"/>
<reference evidence="1 2" key="1">
    <citation type="submission" date="2016-07" db="EMBL/GenBank/DDBJ databases">
        <title>Complete genome sequence of the Lentzea guizhouensis DHS C013.</title>
        <authorList>
            <person name="Cao C."/>
        </authorList>
    </citation>
    <scope>NUCLEOTIDE SEQUENCE [LARGE SCALE GENOMIC DNA]</scope>
    <source>
        <strain evidence="1 2">DHS C013</strain>
    </source>
</reference>
<dbReference type="AlphaFoldDB" id="A0A1B2HWM4"/>
<name>A0A1B2HWM4_9PSEU</name>
<dbReference type="OrthoDB" id="3690955at2"/>
<dbReference type="RefSeq" id="WP_065920419.1">
    <property type="nucleotide sequence ID" value="NZ_CP016793.1"/>
</dbReference>
<evidence type="ECO:0000313" key="2">
    <source>
        <dbReference type="Proteomes" id="UP000093053"/>
    </source>
</evidence>
<accession>A0A1B2HWM4</accession>
<gene>
    <name evidence="1" type="ORF">BBK82_45300</name>
</gene>
<dbReference type="Proteomes" id="UP000093053">
    <property type="component" value="Chromosome"/>
</dbReference>
<dbReference type="EMBL" id="CP016793">
    <property type="protein sequence ID" value="ANZ42085.1"/>
    <property type="molecule type" value="Genomic_DNA"/>
</dbReference>
<organism evidence="1 2">
    <name type="scientific">Lentzea guizhouensis</name>
    <dbReference type="NCBI Taxonomy" id="1586287"/>
    <lineage>
        <taxon>Bacteria</taxon>
        <taxon>Bacillati</taxon>
        <taxon>Actinomycetota</taxon>
        <taxon>Actinomycetes</taxon>
        <taxon>Pseudonocardiales</taxon>
        <taxon>Pseudonocardiaceae</taxon>
        <taxon>Lentzea</taxon>
    </lineage>
</organism>
<keyword evidence="2" id="KW-1185">Reference proteome</keyword>
<protein>
    <submittedName>
        <fullName evidence="1">Uncharacterized protein</fullName>
    </submittedName>
</protein>